<comment type="function">
    <text evidence="1">Required for the transposition of the insertion element.</text>
</comment>
<protein>
    <recommendedName>
        <fullName evidence="6">Transposase InsH N-terminal domain-containing protein</fullName>
    </recommendedName>
</protein>
<dbReference type="InterPro" id="IPR001207">
    <property type="entry name" value="Transposase_mutator"/>
</dbReference>
<evidence type="ECO:0000256" key="5">
    <source>
        <dbReference type="ARBA" id="ARBA00023172"/>
    </source>
</evidence>
<dbReference type="GO" id="GO:0003677">
    <property type="term" value="F:DNA binding"/>
    <property type="evidence" value="ECO:0007669"/>
    <property type="project" value="UniProtKB-KW"/>
</dbReference>
<proteinExistence type="inferred from homology"/>
<sequence>MAGHLLPEGSVYSFLAEHRYELFPPELFTDLFPSTRGRPSLAPEVVASVLVLHALHGLSDRAAAEAVTFDLRWKAACGLPVDGAAFHPTVLAYWRKRLAASERSEERSNSRNGYRHRDFDTRAGTLDVAIPKLRYGSYFPDSENDGCELVVRV</sequence>
<organism evidence="7 8">
    <name type="scientific">Rhodococcus wratislaviensis NBRC 100605</name>
    <dbReference type="NCBI Taxonomy" id="1219028"/>
    <lineage>
        <taxon>Bacteria</taxon>
        <taxon>Bacillati</taxon>
        <taxon>Actinomycetota</taxon>
        <taxon>Actinomycetes</taxon>
        <taxon>Mycobacteriales</taxon>
        <taxon>Nocardiaceae</taxon>
        <taxon>Rhodococcus</taxon>
    </lineage>
</organism>
<dbReference type="Pfam" id="PF00872">
    <property type="entry name" value="Transposase_mut"/>
    <property type="match status" value="1"/>
</dbReference>
<dbReference type="AlphaFoldDB" id="X0QF21"/>
<dbReference type="Proteomes" id="UP000019491">
    <property type="component" value="Unassembled WGS sequence"/>
</dbReference>
<comment type="caution">
    <text evidence="7">The sequence shown here is derived from an EMBL/GenBank/DDBJ whole genome shotgun (WGS) entry which is preliminary data.</text>
</comment>
<evidence type="ECO:0000256" key="3">
    <source>
        <dbReference type="ARBA" id="ARBA00022578"/>
    </source>
</evidence>
<evidence type="ECO:0000313" key="7">
    <source>
        <dbReference type="EMBL" id="GAF49461.1"/>
    </source>
</evidence>
<keyword evidence="4" id="KW-0238">DNA-binding</keyword>
<dbReference type="GO" id="GO:0004803">
    <property type="term" value="F:transposase activity"/>
    <property type="evidence" value="ECO:0007669"/>
    <property type="project" value="InterPro"/>
</dbReference>
<keyword evidence="5" id="KW-0233">DNA recombination</keyword>
<dbReference type="EMBL" id="BAWF01000085">
    <property type="protein sequence ID" value="GAF49461.1"/>
    <property type="molecule type" value="Genomic_DNA"/>
</dbReference>
<gene>
    <name evidence="7" type="ORF">RW1_085_00040</name>
</gene>
<keyword evidence="8" id="KW-1185">Reference proteome</keyword>
<evidence type="ECO:0000256" key="1">
    <source>
        <dbReference type="ARBA" id="ARBA00002190"/>
    </source>
</evidence>
<dbReference type="InterPro" id="IPR008490">
    <property type="entry name" value="Transposase_InsH_N"/>
</dbReference>
<accession>X0QF21</accession>
<feature type="domain" description="Transposase InsH N-terminal" evidence="6">
    <location>
        <begin position="26"/>
        <end position="97"/>
    </location>
</feature>
<evidence type="ECO:0000313" key="8">
    <source>
        <dbReference type="Proteomes" id="UP000019491"/>
    </source>
</evidence>
<evidence type="ECO:0000256" key="2">
    <source>
        <dbReference type="ARBA" id="ARBA00010961"/>
    </source>
</evidence>
<keyword evidence="3" id="KW-0815">Transposition</keyword>
<dbReference type="GO" id="GO:0006313">
    <property type="term" value="P:DNA transposition"/>
    <property type="evidence" value="ECO:0007669"/>
    <property type="project" value="InterPro"/>
</dbReference>
<evidence type="ECO:0000259" key="6">
    <source>
        <dbReference type="Pfam" id="PF05598"/>
    </source>
</evidence>
<name>X0QF21_RHOWR</name>
<reference evidence="7 8" key="1">
    <citation type="submission" date="2014-02" db="EMBL/GenBank/DDBJ databases">
        <title>Whole genome shotgun sequence of Rhodococcus wratislaviensis NBRC 100605.</title>
        <authorList>
            <person name="Hosoyama A."/>
            <person name="Tsuchikane K."/>
            <person name="Yoshida I."/>
            <person name="Ohji S."/>
            <person name="Ichikawa N."/>
            <person name="Yamazoe A."/>
            <person name="Fujita N."/>
        </authorList>
    </citation>
    <scope>NUCLEOTIDE SEQUENCE [LARGE SCALE GENOMIC DNA]</scope>
    <source>
        <strain evidence="7 8">NBRC 100605</strain>
    </source>
</reference>
<dbReference type="Pfam" id="PF05598">
    <property type="entry name" value="DUF772"/>
    <property type="match status" value="1"/>
</dbReference>
<evidence type="ECO:0000256" key="4">
    <source>
        <dbReference type="ARBA" id="ARBA00023125"/>
    </source>
</evidence>
<comment type="similarity">
    <text evidence="2">Belongs to the transposase mutator family.</text>
</comment>